<organism evidence="17 18">
    <name type="scientific">Microbotryum intermedium</name>
    <dbReference type="NCBI Taxonomy" id="269621"/>
    <lineage>
        <taxon>Eukaryota</taxon>
        <taxon>Fungi</taxon>
        <taxon>Dikarya</taxon>
        <taxon>Basidiomycota</taxon>
        <taxon>Pucciniomycotina</taxon>
        <taxon>Microbotryomycetes</taxon>
        <taxon>Microbotryales</taxon>
        <taxon>Microbotryaceae</taxon>
        <taxon>Microbotryum</taxon>
    </lineage>
</organism>
<evidence type="ECO:0000256" key="12">
    <source>
        <dbReference type="ARBA" id="ARBA00037312"/>
    </source>
</evidence>
<feature type="chain" id="PRO_5012737398" description="galacturonan 1,4-alpha-galacturonidase" evidence="16">
    <location>
        <begin position="21"/>
        <end position="470"/>
    </location>
</feature>
<dbReference type="Gene3D" id="2.160.20.10">
    <property type="entry name" value="Single-stranded right-handed beta-helix, Pectin lyase-like"/>
    <property type="match status" value="1"/>
</dbReference>
<evidence type="ECO:0000256" key="11">
    <source>
        <dbReference type="ARBA" id="ARBA00023326"/>
    </source>
</evidence>
<keyword evidence="6" id="KW-1015">Disulfide bond</keyword>
<gene>
    <name evidence="17" type="ORF">BQ2448_3341</name>
</gene>
<name>A0A238FCT2_9BASI</name>
<dbReference type="STRING" id="269621.A0A238FCT2"/>
<evidence type="ECO:0000256" key="6">
    <source>
        <dbReference type="ARBA" id="ARBA00023157"/>
    </source>
</evidence>
<dbReference type="GO" id="GO:0004650">
    <property type="term" value="F:polygalacturonase activity"/>
    <property type="evidence" value="ECO:0007669"/>
    <property type="project" value="InterPro"/>
</dbReference>
<evidence type="ECO:0000256" key="14">
    <source>
        <dbReference type="ARBA" id="ARBA00048766"/>
    </source>
</evidence>
<keyword evidence="9 15" id="KW-0326">Glycosidase</keyword>
<dbReference type="InterPro" id="IPR000743">
    <property type="entry name" value="Glyco_hydro_28"/>
</dbReference>
<comment type="function">
    <text evidence="12">Specific in hydrolyzing the terminal glycosidic bond of polygalacturonic acid and oligogalacturonates.</text>
</comment>
<dbReference type="GO" id="GO:0000272">
    <property type="term" value="P:polysaccharide catabolic process"/>
    <property type="evidence" value="ECO:0007669"/>
    <property type="project" value="UniProtKB-KW"/>
</dbReference>
<dbReference type="SUPFAM" id="SSF51126">
    <property type="entry name" value="Pectin lyase-like"/>
    <property type="match status" value="1"/>
</dbReference>
<comment type="similarity">
    <text evidence="2 15">Belongs to the glycosyl hydrolase 28 family.</text>
</comment>
<evidence type="ECO:0000256" key="7">
    <source>
        <dbReference type="ARBA" id="ARBA00023180"/>
    </source>
</evidence>
<keyword evidence="7" id="KW-0325">Glycoprotein</keyword>
<evidence type="ECO:0000256" key="16">
    <source>
        <dbReference type="SAM" id="SignalP"/>
    </source>
</evidence>
<evidence type="ECO:0000313" key="17">
    <source>
        <dbReference type="EMBL" id="SCV70579.1"/>
    </source>
</evidence>
<evidence type="ECO:0000256" key="9">
    <source>
        <dbReference type="ARBA" id="ARBA00023295"/>
    </source>
</evidence>
<proteinExistence type="inferred from homology"/>
<feature type="signal peptide" evidence="16">
    <location>
        <begin position="1"/>
        <end position="20"/>
    </location>
</feature>
<dbReference type="EC" id="3.2.1.67" evidence="13"/>
<dbReference type="EMBL" id="FMSP01000006">
    <property type="protein sequence ID" value="SCV70579.1"/>
    <property type="molecule type" value="Genomic_DNA"/>
</dbReference>
<keyword evidence="4 16" id="KW-0732">Signal</keyword>
<evidence type="ECO:0000256" key="5">
    <source>
        <dbReference type="ARBA" id="ARBA00022801"/>
    </source>
</evidence>
<keyword evidence="3" id="KW-0964">Secreted</keyword>
<dbReference type="AlphaFoldDB" id="A0A238FCT2"/>
<keyword evidence="10" id="KW-0961">Cell wall biogenesis/degradation</keyword>
<evidence type="ECO:0000256" key="3">
    <source>
        <dbReference type="ARBA" id="ARBA00022525"/>
    </source>
</evidence>
<dbReference type="InterPro" id="IPR012334">
    <property type="entry name" value="Pectin_lyas_fold"/>
</dbReference>
<dbReference type="OrthoDB" id="187139at2759"/>
<evidence type="ECO:0000256" key="15">
    <source>
        <dbReference type="RuleBase" id="RU361169"/>
    </source>
</evidence>
<comment type="catalytic activity">
    <reaction evidence="14">
        <text>[(1-&gt;4)-alpha-D-galacturonosyl](n) + H2O = alpha-D-galacturonate + [(1-&gt;4)-alpha-D-galacturonosyl](n-1)</text>
        <dbReference type="Rhea" id="RHEA:14117"/>
        <dbReference type="Rhea" id="RHEA-COMP:14570"/>
        <dbReference type="Rhea" id="RHEA-COMP:14572"/>
        <dbReference type="ChEBI" id="CHEBI:15377"/>
        <dbReference type="ChEBI" id="CHEBI:58658"/>
        <dbReference type="ChEBI" id="CHEBI:140523"/>
        <dbReference type="EC" id="3.2.1.67"/>
    </reaction>
</comment>
<dbReference type="Proteomes" id="UP000198372">
    <property type="component" value="Unassembled WGS sequence"/>
</dbReference>
<comment type="subcellular location">
    <subcellularLocation>
        <location evidence="1">Secreted</location>
    </subcellularLocation>
</comment>
<dbReference type="GO" id="GO:0047911">
    <property type="term" value="F:galacturan 1,4-alpha-galacturonidase activity"/>
    <property type="evidence" value="ECO:0007669"/>
    <property type="project" value="UniProtKB-EC"/>
</dbReference>
<evidence type="ECO:0000313" key="18">
    <source>
        <dbReference type="Proteomes" id="UP000198372"/>
    </source>
</evidence>
<evidence type="ECO:0000256" key="8">
    <source>
        <dbReference type="ARBA" id="ARBA00023277"/>
    </source>
</evidence>
<evidence type="ECO:0000256" key="13">
    <source>
        <dbReference type="ARBA" id="ARBA00038933"/>
    </source>
</evidence>
<keyword evidence="18" id="KW-1185">Reference proteome</keyword>
<evidence type="ECO:0000256" key="4">
    <source>
        <dbReference type="ARBA" id="ARBA00022729"/>
    </source>
</evidence>
<evidence type="ECO:0000256" key="1">
    <source>
        <dbReference type="ARBA" id="ARBA00004613"/>
    </source>
</evidence>
<keyword evidence="8" id="KW-0119">Carbohydrate metabolism</keyword>
<reference evidence="18" key="1">
    <citation type="submission" date="2016-09" db="EMBL/GenBank/DDBJ databases">
        <authorList>
            <person name="Jeantristanb JTB J.-T."/>
            <person name="Ricardo R."/>
        </authorList>
    </citation>
    <scope>NUCLEOTIDE SEQUENCE [LARGE SCALE GENOMIC DNA]</scope>
</reference>
<protein>
    <recommendedName>
        <fullName evidence="13">galacturonan 1,4-alpha-galacturonidase</fullName>
        <ecNumber evidence="13">3.2.1.67</ecNumber>
    </recommendedName>
</protein>
<dbReference type="InterPro" id="IPR011050">
    <property type="entry name" value="Pectin_lyase_fold/virulence"/>
</dbReference>
<keyword evidence="11" id="KW-0624">Polysaccharide degradation</keyword>
<dbReference type="Pfam" id="PF00295">
    <property type="entry name" value="Glyco_hydro_28"/>
    <property type="match status" value="1"/>
</dbReference>
<evidence type="ECO:0000256" key="10">
    <source>
        <dbReference type="ARBA" id="ARBA00023316"/>
    </source>
</evidence>
<dbReference type="GO" id="GO:0071555">
    <property type="term" value="P:cell wall organization"/>
    <property type="evidence" value="ECO:0007669"/>
    <property type="project" value="UniProtKB-KW"/>
</dbReference>
<dbReference type="PANTHER" id="PTHR31736">
    <property type="match status" value="1"/>
</dbReference>
<evidence type="ECO:0000256" key="2">
    <source>
        <dbReference type="ARBA" id="ARBA00008834"/>
    </source>
</evidence>
<accession>A0A238FCT2</accession>
<dbReference type="GO" id="GO:0005576">
    <property type="term" value="C:extracellular region"/>
    <property type="evidence" value="ECO:0007669"/>
    <property type="project" value="UniProtKB-SubCell"/>
</dbReference>
<dbReference type="PANTHER" id="PTHR31736:SF12">
    <property type="entry name" value="EXO-POLYGALACTURONASE, PUTATIVE-RELATED"/>
    <property type="match status" value="1"/>
</dbReference>
<sequence length="470" mass="51361">MKINSAILPLSLAILGVARREQVQSHHHHHHRASDLEGSVGPAQITCTVPQIGAEQDSTPNIMAAFNKCKKNGKIILNGDYLLKTLIYTPRLKNVEIELTGTINYWDNIDAWSKPTRKTHGSGSYELYFQNATTFFYLQGENIYLHGNSSAKVGKGSTINGNGQVWWEKFAADKKAGSPRASETFDFARPVLLTIGEAKNVKIEHINFLNGPFWNLFIMGSKNVTATNIEVVAVSNSSALPYNSDGVSIYQSTYVTVLDWDVNNSDDCCTLKGNSFNIEVGRMRCNGSHAVSIGSLGQYKGVTDIVKNVWIHDITISFASAGSRIKSWPDNIDSETDAGGGMGLVNNVTFENILNIAVDQPIVITSCYAHDAEYCAAHPSKVEISDVHFINVTGTASGKHKDVVATLDCSSECTDITATRTDLTTPTSKKPVFICHNVKSEDKVSFSSVWVFPIKKCAHDHSFIFSTSAA</sequence>
<keyword evidence="5 15" id="KW-0378">Hydrolase</keyword>